<evidence type="ECO:0000256" key="3">
    <source>
        <dbReference type="ARBA" id="ARBA00022723"/>
    </source>
</evidence>
<dbReference type="Pfam" id="PF02085">
    <property type="entry name" value="Cytochrom_CIII"/>
    <property type="match status" value="1"/>
</dbReference>
<dbReference type="AlphaFoldDB" id="A0A6G9QNM4"/>
<dbReference type="RefSeq" id="WP_167679210.1">
    <property type="nucleotide sequence ID" value="NZ_CP050313.1"/>
</dbReference>
<keyword evidence="5" id="KW-0408">Iron</keyword>
<dbReference type="GO" id="GO:0020037">
    <property type="term" value="F:heme binding"/>
    <property type="evidence" value="ECO:0007669"/>
    <property type="project" value="InterPro"/>
</dbReference>
<keyword evidence="3" id="KW-0479">Metal-binding</keyword>
<organism evidence="8 9">
    <name type="scientific">Shewanella aestuarii</name>
    <dbReference type="NCBI Taxonomy" id="1028752"/>
    <lineage>
        <taxon>Bacteria</taxon>
        <taxon>Pseudomonadati</taxon>
        <taxon>Pseudomonadota</taxon>
        <taxon>Gammaproteobacteria</taxon>
        <taxon>Alteromonadales</taxon>
        <taxon>Shewanellaceae</taxon>
        <taxon>Shewanella</taxon>
    </lineage>
</organism>
<feature type="domain" description="Class III cytochrome C" evidence="7">
    <location>
        <begin position="18"/>
        <end position="76"/>
    </location>
</feature>
<evidence type="ECO:0000256" key="5">
    <source>
        <dbReference type="ARBA" id="ARBA00023004"/>
    </source>
</evidence>
<dbReference type="KEGG" id="saes:HBH39_13795"/>
<dbReference type="GO" id="GO:0046872">
    <property type="term" value="F:metal ion binding"/>
    <property type="evidence" value="ECO:0007669"/>
    <property type="project" value="UniProtKB-KW"/>
</dbReference>
<keyword evidence="9" id="KW-1185">Reference proteome</keyword>
<keyword evidence="4" id="KW-0249">Electron transport</keyword>
<accession>A0A6G9QNM4</accession>
<evidence type="ECO:0000256" key="6">
    <source>
        <dbReference type="SAM" id="SignalP"/>
    </source>
</evidence>
<dbReference type="Gene3D" id="3.90.10.10">
    <property type="entry name" value="Cytochrome C3"/>
    <property type="match status" value="1"/>
</dbReference>
<evidence type="ECO:0000313" key="8">
    <source>
        <dbReference type="EMBL" id="QIR15439.1"/>
    </source>
</evidence>
<dbReference type="InterPro" id="IPR036280">
    <property type="entry name" value="Multihaem_cyt_sf"/>
</dbReference>
<dbReference type="Proteomes" id="UP000502608">
    <property type="component" value="Chromosome"/>
</dbReference>
<dbReference type="GO" id="GO:0009055">
    <property type="term" value="F:electron transfer activity"/>
    <property type="evidence" value="ECO:0007669"/>
    <property type="project" value="InterPro"/>
</dbReference>
<gene>
    <name evidence="8" type="ORF">HBH39_13795</name>
</gene>
<keyword evidence="6" id="KW-0732">Signal</keyword>
<evidence type="ECO:0000259" key="7">
    <source>
        <dbReference type="Pfam" id="PF02085"/>
    </source>
</evidence>
<sequence length="77" mass="8403">MKYPILLAALFFAGSAVAVDCVECHEEIPVAQHVEDGATLAMCADCHAIGDAHEIDMEMHTPELTITECTDCHQMEK</sequence>
<dbReference type="SUPFAM" id="SSF48695">
    <property type="entry name" value="Multiheme cytochromes"/>
    <property type="match status" value="1"/>
</dbReference>
<dbReference type="EMBL" id="CP050313">
    <property type="protein sequence ID" value="QIR15439.1"/>
    <property type="molecule type" value="Genomic_DNA"/>
</dbReference>
<evidence type="ECO:0000256" key="4">
    <source>
        <dbReference type="ARBA" id="ARBA00022982"/>
    </source>
</evidence>
<evidence type="ECO:0000313" key="9">
    <source>
        <dbReference type="Proteomes" id="UP000502608"/>
    </source>
</evidence>
<feature type="signal peptide" evidence="6">
    <location>
        <begin position="1"/>
        <end position="18"/>
    </location>
</feature>
<reference evidence="8 9" key="1">
    <citation type="submission" date="2020-03" db="EMBL/GenBank/DDBJ databases">
        <title>Complete genome sequence of Shewanella sp.</title>
        <authorList>
            <person name="Kim Y.-S."/>
            <person name="Kim S.-J."/>
            <person name="Jung H.-K."/>
            <person name="Kim K.-H."/>
        </authorList>
    </citation>
    <scope>NUCLEOTIDE SEQUENCE [LARGE SCALE GENOMIC DNA]</scope>
    <source>
        <strain evidence="8 9">PN3F2</strain>
    </source>
</reference>
<keyword evidence="2" id="KW-0349">Heme</keyword>
<protein>
    <recommendedName>
        <fullName evidence="7">Class III cytochrome C domain-containing protein</fullName>
    </recommendedName>
</protein>
<name>A0A6G9QNM4_9GAMM</name>
<dbReference type="InterPro" id="IPR020942">
    <property type="entry name" value="Cyt_c_III_dom"/>
</dbReference>
<feature type="chain" id="PRO_5026134147" description="Class III cytochrome C domain-containing protein" evidence="6">
    <location>
        <begin position="19"/>
        <end position="77"/>
    </location>
</feature>
<evidence type="ECO:0000256" key="1">
    <source>
        <dbReference type="ARBA" id="ARBA00022448"/>
    </source>
</evidence>
<evidence type="ECO:0000256" key="2">
    <source>
        <dbReference type="ARBA" id="ARBA00022617"/>
    </source>
</evidence>
<keyword evidence="1" id="KW-0813">Transport</keyword>
<proteinExistence type="predicted"/>